<name>A0A1M5JLT1_9SPHI</name>
<gene>
    <name evidence="2" type="ORF">SAMN04488522_105406</name>
</gene>
<dbReference type="OrthoDB" id="982911at2"/>
<feature type="transmembrane region" description="Helical" evidence="1">
    <location>
        <begin position="72"/>
        <end position="93"/>
    </location>
</feature>
<keyword evidence="1" id="KW-0812">Transmembrane</keyword>
<accession>A0A1M5JLT1</accession>
<sequence>MKNKSLFISTIVFFLLVCGNYWLDDFFKKHELPLLFVAYASLLIIVFIVLLISLLFQVKRLFRESSWSKSRLFLIGTMTFTLFFTVWSSFGFLNLKKVRSRNVLIARTEDSSHGMSVLKLKENKHFIYRSTCSGGSRVMGTYSIVADTIRFSGFDRKNGLPNFKYGIIKIAKALNSKVNTEVISLYIDDNHAAKRPLMVMLNNAIHLRD</sequence>
<organism evidence="2 3">
    <name type="scientific">Pedobacter caeni</name>
    <dbReference type="NCBI Taxonomy" id="288992"/>
    <lineage>
        <taxon>Bacteria</taxon>
        <taxon>Pseudomonadati</taxon>
        <taxon>Bacteroidota</taxon>
        <taxon>Sphingobacteriia</taxon>
        <taxon>Sphingobacteriales</taxon>
        <taxon>Sphingobacteriaceae</taxon>
        <taxon>Pedobacter</taxon>
    </lineage>
</organism>
<protein>
    <submittedName>
        <fullName evidence="2">Uncharacterized protein</fullName>
    </submittedName>
</protein>
<keyword evidence="3" id="KW-1185">Reference proteome</keyword>
<dbReference type="STRING" id="288992.SAMN04488522_105406"/>
<keyword evidence="1" id="KW-1133">Transmembrane helix</keyword>
<dbReference type="AlphaFoldDB" id="A0A1M5JLT1"/>
<dbReference type="RefSeq" id="WP_073235066.1">
    <property type="nucleotide sequence ID" value="NZ_FQUQ01000005.1"/>
</dbReference>
<feature type="transmembrane region" description="Helical" evidence="1">
    <location>
        <begin position="35"/>
        <end position="56"/>
    </location>
</feature>
<evidence type="ECO:0000313" key="3">
    <source>
        <dbReference type="Proteomes" id="UP000184287"/>
    </source>
</evidence>
<evidence type="ECO:0000256" key="1">
    <source>
        <dbReference type="SAM" id="Phobius"/>
    </source>
</evidence>
<proteinExistence type="predicted"/>
<dbReference type="EMBL" id="FQUQ01000005">
    <property type="protein sequence ID" value="SHG41220.1"/>
    <property type="molecule type" value="Genomic_DNA"/>
</dbReference>
<dbReference type="Proteomes" id="UP000184287">
    <property type="component" value="Unassembled WGS sequence"/>
</dbReference>
<evidence type="ECO:0000313" key="2">
    <source>
        <dbReference type="EMBL" id="SHG41220.1"/>
    </source>
</evidence>
<feature type="transmembrane region" description="Helical" evidence="1">
    <location>
        <begin position="6"/>
        <end position="23"/>
    </location>
</feature>
<reference evidence="3" key="1">
    <citation type="submission" date="2016-11" db="EMBL/GenBank/DDBJ databases">
        <authorList>
            <person name="Varghese N."/>
            <person name="Submissions S."/>
        </authorList>
    </citation>
    <scope>NUCLEOTIDE SEQUENCE [LARGE SCALE GENOMIC DNA]</scope>
    <source>
        <strain evidence="3">DSM 16990</strain>
    </source>
</reference>
<keyword evidence="1" id="KW-0472">Membrane</keyword>